<dbReference type="Pfam" id="PF25904">
    <property type="entry name" value="Tmrp11_N"/>
    <property type="match status" value="1"/>
</dbReference>
<evidence type="ECO:0000256" key="1">
    <source>
        <dbReference type="ARBA" id="ARBA00022603"/>
    </source>
</evidence>
<evidence type="ECO:0000313" key="4">
    <source>
        <dbReference type="Ensembl" id="ENSEASP00005047886.1"/>
    </source>
</evidence>
<dbReference type="GO" id="GO:0032259">
    <property type="term" value="P:methylation"/>
    <property type="evidence" value="ECO:0007669"/>
    <property type="project" value="UniProtKB-KW"/>
</dbReference>
<keyword evidence="5" id="KW-1185">Reference proteome</keyword>
<reference evidence="4" key="2">
    <citation type="submission" date="2025-08" db="UniProtKB">
        <authorList>
            <consortium name="Ensembl"/>
        </authorList>
    </citation>
    <scope>IDENTIFICATION</scope>
</reference>
<dbReference type="InterPro" id="IPR059073">
    <property type="entry name" value="TRMT11_N"/>
</dbReference>
<dbReference type="PANTHER" id="PTHR13370:SF3">
    <property type="entry name" value="TRNA (GUANINE(10)-N2)-METHYLTRANSFERASE HOMOLOG"/>
    <property type="match status" value="1"/>
</dbReference>
<evidence type="ECO:0000259" key="3">
    <source>
        <dbReference type="Pfam" id="PF25904"/>
    </source>
</evidence>
<gene>
    <name evidence="4" type="primary">TRMT11</name>
</gene>
<dbReference type="GO" id="GO:0005737">
    <property type="term" value="C:cytoplasm"/>
    <property type="evidence" value="ECO:0007669"/>
    <property type="project" value="TreeGrafter"/>
</dbReference>
<dbReference type="GO" id="GO:0008168">
    <property type="term" value="F:methyltransferase activity"/>
    <property type="evidence" value="ECO:0007669"/>
    <property type="project" value="UniProtKB-KW"/>
</dbReference>
<evidence type="ECO:0000313" key="5">
    <source>
        <dbReference type="Proteomes" id="UP000694387"/>
    </source>
</evidence>
<protein>
    <submittedName>
        <fullName evidence="4">tRNA methyltransferase 11 homolog</fullName>
    </submittedName>
</protein>
<reference evidence="4" key="3">
    <citation type="submission" date="2025-09" db="UniProtKB">
        <authorList>
            <consortium name="Ensembl"/>
        </authorList>
    </citation>
    <scope>IDENTIFICATION</scope>
</reference>
<keyword evidence="2" id="KW-0808">Transferase</keyword>
<dbReference type="GeneTree" id="ENSGT00390000018131"/>
<evidence type="ECO:0000256" key="2">
    <source>
        <dbReference type="ARBA" id="ARBA00022679"/>
    </source>
</evidence>
<name>A0A9L0J3N6_EQUAS</name>
<dbReference type="Proteomes" id="UP000694387">
    <property type="component" value="Chromosome 24"/>
</dbReference>
<reference evidence="4 5" key="1">
    <citation type="journal article" date="2020" name="Nat. Commun.">
        <title>Donkey genomes provide new insights into domestication and selection for coat color.</title>
        <authorList>
            <person name="Wang"/>
            <person name="C."/>
            <person name="Li"/>
            <person name="H."/>
            <person name="Guo"/>
            <person name="Y."/>
            <person name="Huang"/>
            <person name="J."/>
            <person name="Sun"/>
            <person name="Y."/>
            <person name="Min"/>
            <person name="J."/>
            <person name="Wang"/>
            <person name="J."/>
            <person name="Fang"/>
            <person name="X."/>
            <person name="Zhao"/>
            <person name="Z."/>
            <person name="Wang"/>
            <person name="S."/>
            <person name="Zhang"/>
            <person name="Y."/>
            <person name="Liu"/>
            <person name="Q."/>
            <person name="Jiang"/>
            <person name="Q."/>
            <person name="Wang"/>
            <person name="X."/>
            <person name="Guo"/>
            <person name="Y."/>
            <person name="Yang"/>
            <person name="C."/>
            <person name="Wang"/>
            <person name="Y."/>
            <person name="Tian"/>
            <person name="F."/>
            <person name="Zhuang"/>
            <person name="G."/>
            <person name="Fan"/>
            <person name="Y."/>
            <person name="Gao"/>
            <person name="Q."/>
            <person name="Li"/>
            <person name="Y."/>
            <person name="Ju"/>
            <person name="Z."/>
            <person name="Li"/>
            <person name="J."/>
            <person name="Li"/>
            <person name="R."/>
            <person name="Hou"/>
            <person name="M."/>
            <person name="Yang"/>
            <person name="G."/>
            <person name="Liu"/>
            <person name="G."/>
            <person name="Liu"/>
            <person name="W."/>
            <person name="Guo"/>
            <person name="J."/>
            <person name="Pan"/>
            <person name="S."/>
            <person name="Fan"/>
            <person name="G."/>
            <person name="Zhang"/>
            <person name="W."/>
            <person name="Zhang"/>
            <person name="R."/>
            <person name="Yu"/>
            <person name="J."/>
            <person name="Zhang"/>
            <person name="X."/>
            <person name="Yin"/>
            <person name="Q."/>
            <person name="Ji"/>
            <person name="C."/>
            <person name="Jin"/>
            <person name="Y."/>
            <person name="Yue"/>
            <person name="G."/>
            <person name="Liu"/>
            <person name="M."/>
            <person name="Xu"/>
            <person name="J."/>
            <person name="Liu"/>
            <person name="S."/>
            <person name="Jordana"/>
            <person name="J."/>
            <person name="Noce"/>
            <person name="A."/>
            <person name="Amills"/>
            <person name="M."/>
            <person name="Wu"/>
            <person name="D.D."/>
            <person name="Li"/>
            <person name="S."/>
            <person name="Zhou"/>
            <person name="X. and Zhong"/>
            <person name="J."/>
        </authorList>
    </citation>
    <scope>NUCLEOTIDE SEQUENCE [LARGE SCALE GENOMIC DNA]</scope>
</reference>
<accession>A0A9L0J3N6</accession>
<feature type="domain" description="tRNA (guanine(10)-N(2))-methyltransferase TRMT11 N-terminal" evidence="3">
    <location>
        <begin position="9"/>
        <end position="72"/>
    </location>
</feature>
<dbReference type="PANTHER" id="PTHR13370">
    <property type="entry name" value="RNA METHYLASE-RELATED"/>
    <property type="match status" value="1"/>
</dbReference>
<dbReference type="Ensembl" id="ENSEAST00005046331.1">
    <property type="protein sequence ID" value="ENSEASP00005047886.1"/>
    <property type="gene ID" value="ENSEASG00005009411.2"/>
</dbReference>
<keyword evidence="1" id="KW-0489">Methyltransferase</keyword>
<sequence length="100" mass="11084">MALPGPLNRYLLLMAQEHLEFRLPEIKSLLSLFGGQFISNQGTYGKSPFWILSIPSEEIARNLMKRTVCAKTGTSLHICQTITLCYTKAITPSGRNISVG</sequence>
<proteinExistence type="predicted"/>
<organism evidence="4 5">
    <name type="scientific">Equus asinus</name>
    <name type="common">Donkey</name>
    <name type="synonym">Equus africanus asinus</name>
    <dbReference type="NCBI Taxonomy" id="9793"/>
    <lineage>
        <taxon>Eukaryota</taxon>
        <taxon>Metazoa</taxon>
        <taxon>Chordata</taxon>
        <taxon>Craniata</taxon>
        <taxon>Vertebrata</taxon>
        <taxon>Euteleostomi</taxon>
        <taxon>Mammalia</taxon>
        <taxon>Eutheria</taxon>
        <taxon>Laurasiatheria</taxon>
        <taxon>Perissodactyla</taxon>
        <taxon>Equidae</taxon>
        <taxon>Equus</taxon>
    </lineage>
</organism>
<dbReference type="AlphaFoldDB" id="A0A9L0J3N6"/>